<proteinExistence type="predicted"/>
<keyword evidence="2" id="KW-1185">Reference proteome</keyword>
<evidence type="ECO:0000313" key="2">
    <source>
        <dbReference type="Proteomes" id="UP000607653"/>
    </source>
</evidence>
<dbReference type="AlphaFoldDB" id="A0A822YLN1"/>
<organism evidence="1 2">
    <name type="scientific">Nelumbo nucifera</name>
    <name type="common">Sacred lotus</name>
    <dbReference type="NCBI Taxonomy" id="4432"/>
    <lineage>
        <taxon>Eukaryota</taxon>
        <taxon>Viridiplantae</taxon>
        <taxon>Streptophyta</taxon>
        <taxon>Embryophyta</taxon>
        <taxon>Tracheophyta</taxon>
        <taxon>Spermatophyta</taxon>
        <taxon>Magnoliopsida</taxon>
        <taxon>Proteales</taxon>
        <taxon>Nelumbonaceae</taxon>
        <taxon>Nelumbo</taxon>
    </lineage>
</organism>
<name>A0A822YLN1_NELNU</name>
<gene>
    <name evidence="1" type="ORF">HUJ06_010756</name>
</gene>
<dbReference type="EMBL" id="DUZY01000003">
    <property type="protein sequence ID" value="DAD31905.1"/>
    <property type="molecule type" value="Genomic_DNA"/>
</dbReference>
<protein>
    <submittedName>
        <fullName evidence="1">Uncharacterized protein</fullName>
    </submittedName>
</protein>
<evidence type="ECO:0000313" key="1">
    <source>
        <dbReference type="EMBL" id="DAD31905.1"/>
    </source>
</evidence>
<reference evidence="1 2" key="1">
    <citation type="journal article" date="2020" name="Mol. Biol. Evol.">
        <title>Distinct Expression and Methylation Patterns for Genes with Different Fates following a Single Whole-Genome Duplication in Flowering Plants.</title>
        <authorList>
            <person name="Shi T."/>
            <person name="Rahmani R.S."/>
            <person name="Gugger P.F."/>
            <person name="Wang M."/>
            <person name="Li H."/>
            <person name="Zhang Y."/>
            <person name="Li Z."/>
            <person name="Wang Q."/>
            <person name="Van de Peer Y."/>
            <person name="Marchal K."/>
            <person name="Chen J."/>
        </authorList>
    </citation>
    <scope>NUCLEOTIDE SEQUENCE [LARGE SCALE GENOMIC DNA]</scope>
    <source>
        <tissue evidence="1">Leaf</tissue>
    </source>
</reference>
<accession>A0A822YLN1</accession>
<comment type="caution">
    <text evidence="1">The sequence shown here is derived from an EMBL/GenBank/DDBJ whole genome shotgun (WGS) entry which is preliminary data.</text>
</comment>
<sequence length="106" mass="11764">MPRRAPSRSSTSSPVVVAHILPPPSKAATVYDVTQQAAANATKPLFAVYGETDGFKVETAKTRLLRDPLLFLIPRPRVRGSRAALCLLISRQKFSTWRSFNLYTPH</sequence>
<dbReference type="Proteomes" id="UP000607653">
    <property type="component" value="Unassembled WGS sequence"/>
</dbReference>